<dbReference type="AlphaFoldDB" id="A0A645IZD3"/>
<name>A0A645IZD3_9ZZZZ</name>
<dbReference type="EMBL" id="VSSQ01126962">
    <property type="protein sequence ID" value="MPN56527.1"/>
    <property type="molecule type" value="Genomic_DNA"/>
</dbReference>
<sequence>MITETVFTRAKNTDNIIIKYGVENAVKVRTGEGGFYTLQDIE</sequence>
<protein>
    <submittedName>
        <fullName evidence="1">Uncharacterized protein</fullName>
    </submittedName>
</protein>
<evidence type="ECO:0000313" key="1">
    <source>
        <dbReference type="EMBL" id="MPN56527.1"/>
    </source>
</evidence>
<accession>A0A645IZD3</accession>
<comment type="caution">
    <text evidence="1">The sequence shown here is derived from an EMBL/GenBank/DDBJ whole genome shotgun (WGS) entry which is preliminary data.</text>
</comment>
<proteinExistence type="predicted"/>
<gene>
    <name evidence="1" type="ORF">SDC9_204217</name>
</gene>
<reference evidence="1" key="1">
    <citation type="submission" date="2019-08" db="EMBL/GenBank/DDBJ databases">
        <authorList>
            <person name="Kucharzyk K."/>
            <person name="Murdoch R.W."/>
            <person name="Higgins S."/>
            <person name="Loffler F."/>
        </authorList>
    </citation>
    <scope>NUCLEOTIDE SEQUENCE</scope>
</reference>
<organism evidence="1">
    <name type="scientific">bioreactor metagenome</name>
    <dbReference type="NCBI Taxonomy" id="1076179"/>
    <lineage>
        <taxon>unclassified sequences</taxon>
        <taxon>metagenomes</taxon>
        <taxon>ecological metagenomes</taxon>
    </lineage>
</organism>